<dbReference type="RefSeq" id="WP_009194305.1">
    <property type="nucleotide sequence ID" value="NZ_AODQ01000014.1"/>
</dbReference>
<dbReference type="InterPro" id="IPR021257">
    <property type="entry name" value="DUF2809"/>
</dbReference>
<evidence type="ECO:0000313" key="2">
    <source>
        <dbReference type="EMBL" id="EMR03936.1"/>
    </source>
</evidence>
<feature type="transmembrane region" description="Helical" evidence="1">
    <location>
        <begin position="117"/>
        <end position="134"/>
    </location>
</feature>
<accession>M7N9Q5</accession>
<dbReference type="Proteomes" id="UP000011910">
    <property type="component" value="Unassembled WGS sequence"/>
</dbReference>
<keyword evidence="1" id="KW-0812">Transmembrane</keyword>
<dbReference type="eggNOG" id="ENOG5032Y71">
    <property type="taxonomic scope" value="Bacteria"/>
</dbReference>
<dbReference type="Pfam" id="PF10990">
    <property type="entry name" value="DUF2809"/>
    <property type="match status" value="1"/>
</dbReference>
<keyword evidence="1" id="KW-1133">Transmembrane helix</keyword>
<name>M7N9Q5_9BACT</name>
<dbReference type="OrthoDB" id="5360192at2"/>
<feature type="transmembrane region" description="Helical" evidence="1">
    <location>
        <begin position="70"/>
        <end position="90"/>
    </location>
</feature>
<reference evidence="2 3" key="1">
    <citation type="journal article" date="2013" name="Genome Announc.">
        <title>Draft Genome Sequence of Cesiribacter andamanensis Strain AMV16T, Isolated from a Soil Sample from a Mud Volcano in the Andaman Islands, India.</title>
        <authorList>
            <person name="Shivaji S."/>
            <person name="Ara S."/>
            <person name="Begum Z."/>
            <person name="Srinivas T.N."/>
            <person name="Singh A."/>
            <person name="Kumar Pinnaka A."/>
        </authorList>
    </citation>
    <scope>NUCLEOTIDE SEQUENCE [LARGE SCALE GENOMIC DNA]</scope>
    <source>
        <strain evidence="2 3">AMV16</strain>
    </source>
</reference>
<dbReference type="STRING" id="1279009.ADICEAN_00903"/>
<sequence>MHQPADFHNARPYKTRILYATALLLIIALGLASRKYAQALPPFLAEHAGDALWAAMVYVGIRLLLPARPLLFAAVASLLFSFAIELSQLYQADWIVALRHTTPGALVLGRGFLPLDLLRYAVGVLGAFGVDWGVRVTSLRAL</sequence>
<gene>
    <name evidence="2" type="ORF">ADICEAN_00903</name>
</gene>
<proteinExistence type="predicted"/>
<keyword evidence="3" id="KW-1185">Reference proteome</keyword>
<keyword evidence="1" id="KW-0472">Membrane</keyword>
<evidence type="ECO:0000256" key="1">
    <source>
        <dbReference type="SAM" id="Phobius"/>
    </source>
</evidence>
<evidence type="ECO:0000313" key="3">
    <source>
        <dbReference type="Proteomes" id="UP000011910"/>
    </source>
</evidence>
<dbReference type="AlphaFoldDB" id="M7N9Q5"/>
<protein>
    <submittedName>
        <fullName evidence="2">Uncharacterized protein</fullName>
    </submittedName>
</protein>
<comment type="caution">
    <text evidence="2">The sequence shown here is derived from an EMBL/GenBank/DDBJ whole genome shotgun (WGS) entry which is preliminary data.</text>
</comment>
<organism evidence="2 3">
    <name type="scientific">Cesiribacter andamanensis AMV16</name>
    <dbReference type="NCBI Taxonomy" id="1279009"/>
    <lineage>
        <taxon>Bacteria</taxon>
        <taxon>Pseudomonadati</taxon>
        <taxon>Bacteroidota</taxon>
        <taxon>Cytophagia</taxon>
        <taxon>Cytophagales</taxon>
        <taxon>Cesiribacteraceae</taxon>
        <taxon>Cesiribacter</taxon>
    </lineage>
</organism>
<dbReference type="PATRIC" id="fig|1279009.4.peg.916"/>
<dbReference type="EMBL" id="AODQ01000014">
    <property type="protein sequence ID" value="EMR03936.1"/>
    <property type="molecule type" value="Genomic_DNA"/>
</dbReference>